<organism evidence="5 6">
    <name type="scientific">Speluncibacter jeojiensis</name>
    <dbReference type="NCBI Taxonomy" id="2710754"/>
    <lineage>
        <taxon>Bacteria</taxon>
        <taxon>Bacillati</taxon>
        <taxon>Actinomycetota</taxon>
        <taxon>Actinomycetes</taxon>
        <taxon>Mycobacteriales</taxon>
        <taxon>Speluncibacteraceae</taxon>
        <taxon>Speluncibacter</taxon>
    </lineage>
</organism>
<evidence type="ECO:0000259" key="4">
    <source>
        <dbReference type="Pfam" id="PF11887"/>
    </source>
</evidence>
<feature type="compositionally biased region" description="Low complexity" evidence="1">
    <location>
        <begin position="346"/>
        <end position="363"/>
    </location>
</feature>
<reference evidence="5" key="1">
    <citation type="submission" date="2022-08" db="EMBL/GenBank/DDBJ databases">
        <title>Genome analysis of Corynebacteriales strain.</title>
        <authorList>
            <person name="Lee S.D."/>
        </authorList>
    </citation>
    <scope>NUCLEOTIDE SEQUENCE</scope>
    <source>
        <strain evidence="5">D3-21</strain>
    </source>
</reference>
<dbReference type="GO" id="GO:0005576">
    <property type="term" value="C:extracellular region"/>
    <property type="evidence" value="ECO:0007669"/>
    <property type="project" value="TreeGrafter"/>
</dbReference>
<feature type="domain" description="Mce/MlaD" evidence="3">
    <location>
        <begin position="46"/>
        <end position="119"/>
    </location>
</feature>
<feature type="chain" id="PRO_5040861040" evidence="2">
    <location>
        <begin position="23"/>
        <end position="377"/>
    </location>
</feature>
<accession>A0A9X4M6F4</accession>
<dbReference type="RefSeq" id="WP_332520734.1">
    <property type="nucleotide sequence ID" value="NZ_JANRHA010000018.1"/>
</dbReference>
<dbReference type="EMBL" id="JANRHA010000018">
    <property type="protein sequence ID" value="MDG3016857.1"/>
    <property type="molecule type" value="Genomic_DNA"/>
</dbReference>
<dbReference type="PANTHER" id="PTHR33371">
    <property type="entry name" value="INTERMEMBRANE PHOSPHOLIPID TRANSPORT SYSTEM BINDING PROTEIN MLAD-RELATED"/>
    <property type="match status" value="1"/>
</dbReference>
<dbReference type="Pfam" id="PF11887">
    <property type="entry name" value="Mce4_CUP1"/>
    <property type="match status" value="1"/>
</dbReference>
<dbReference type="Pfam" id="PF02470">
    <property type="entry name" value="MlaD"/>
    <property type="match status" value="1"/>
</dbReference>
<evidence type="ECO:0000313" key="5">
    <source>
        <dbReference type="EMBL" id="MDG3016857.1"/>
    </source>
</evidence>
<keyword evidence="2" id="KW-0732">Signal</keyword>
<dbReference type="InterPro" id="IPR052336">
    <property type="entry name" value="MlaD_Phospholipid_Transporter"/>
</dbReference>
<proteinExistence type="predicted"/>
<sequence>MRGAARATAAVATVLAVAAATAGCQWDGVNSLPLPGTSGHGAGSFQVTVEMPDVSSITQNSPVMVDDVTVGSVSKIQTEGWHAKLTVTLGPGVDLPADAVATIGQTSLLGSQHLELAPPTDAPARGRLSAGSVIPLARAGAYPTTEQTLSALAVVLDGGGLGQVQTITTELNNAFGGNDRQIRDLLTQIDQLAGTLDRQRTAVVATIDNLHRFAGEVAGENDTLTRALDTMPTALQTLDDERSDFTRAMRALTGFSDTGTQLVHATRSDLEKNLTSLRTTLTQVAATGDSLINNLGTITTFPFPQVTIDNAMRGDYTNLWAVLDLTVPRLRAGLAYGTPLGTPAPGATPAAAPAGPTAPTGTPVDPLLAPLHTGGAR</sequence>
<dbReference type="Proteomes" id="UP001152755">
    <property type="component" value="Unassembled WGS sequence"/>
</dbReference>
<dbReference type="PANTHER" id="PTHR33371:SF15">
    <property type="entry name" value="LIPOPROTEIN LPRN"/>
    <property type="match status" value="1"/>
</dbReference>
<feature type="region of interest" description="Disordered" evidence="1">
    <location>
        <begin position="346"/>
        <end position="377"/>
    </location>
</feature>
<dbReference type="NCBIfam" id="TIGR00996">
    <property type="entry name" value="Mtu_fam_mce"/>
    <property type="match status" value="1"/>
</dbReference>
<name>A0A9X4M6F4_9ACTN</name>
<evidence type="ECO:0000259" key="3">
    <source>
        <dbReference type="Pfam" id="PF02470"/>
    </source>
</evidence>
<feature type="domain" description="Mammalian cell entry C-terminal" evidence="4">
    <location>
        <begin position="126"/>
        <end position="285"/>
    </location>
</feature>
<dbReference type="AlphaFoldDB" id="A0A9X4M6F4"/>
<keyword evidence="6" id="KW-1185">Reference proteome</keyword>
<evidence type="ECO:0000313" key="6">
    <source>
        <dbReference type="Proteomes" id="UP001152755"/>
    </source>
</evidence>
<evidence type="ECO:0000256" key="2">
    <source>
        <dbReference type="SAM" id="SignalP"/>
    </source>
</evidence>
<gene>
    <name evidence="5" type="ORF">NVS88_20085</name>
</gene>
<protein>
    <submittedName>
        <fullName evidence="5">MCE family protein</fullName>
    </submittedName>
</protein>
<dbReference type="InterPro" id="IPR024516">
    <property type="entry name" value="Mce_C"/>
</dbReference>
<dbReference type="InterPro" id="IPR003399">
    <property type="entry name" value="Mce/MlaD"/>
</dbReference>
<feature type="signal peptide" evidence="2">
    <location>
        <begin position="1"/>
        <end position="22"/>
    </location>
</feature>
<evidence type="ECO:0000256" key="1">
    <source>
        <dbReference type="SAM" id="MobiDB-lite"/>
    </source>
</evidence>
<comment type="caution">
    <text evidence="5">The sequence shown here is derived from an EMBL/GenBank/DDBJ whole genome shotgun (WGS) entry which is preliminary data.</text>
</comment>
<dbReference type="InterPro" id="IPR005693">
    <property type="entry name" value="Mce"/>
</dbReference>
<dbReference type="PROSITE" id="PS51257">
    <property type="entry name" value="PROKAR_LIPOPROTEIN"/>
    <property type="match status" value="1"/>
</dbReference>